<feature type="compositionally biased region" description="Acidic residues" evidence="1">
    <location>
        <begin position="51"/>
        <end position="62"/>
    </location>
</feature>
<keyword evidence="3" id="KW-1185">Reference proteome</keyword>
<protein>
    <submittedName>
        <fullName evidence="2">Uncharacterized protein</fullName>
    </submittedName>
</protein>
<name>A0A166NDM7_9AGAM</name>
<accession>A0A166NDM7</accession>
<evidence type="ECO:0000256" key="1">
    <source>
        <dbReference type="SAM" id="MobiDB-lite"/>
    </source>
</evidence>
<dbReference type="Proteomes" id="UP000076532">
    <property type="component" value="Unassembled WGS sequence"/>
</dbReference>
<reference evidence="2 3" key="1">
    <citation type="journal article" date="2016" name="Mol. Biol. Evol.">
        <title>Comparative Genomics of Early-Diverging Mushroom-Forming Fungi Provides Insights into the Origins of Lignocellulose Decay Capabilities.</title>
        <authorList>
            <person name="Nagy L.G."/>
            <person name="Riley R."/>
            <person name="Tritt A."/>
            <person name="Adam C."/>
            <person name="Daum C."/>
            <person name="Floudas D."/>
            <person name="Sun H."/>
            <person name="Yadav J.S."/>
            <person name="Pangilinan J."/>
            <person name="Larsson K.H."/>
            <person name="Matsuura K."/>
            <person name="Barry K."/>
            <person name="Labutti K."/>
            <person name="Kuo R."/>
            <person name="Ohm R.A."/>
            <person name="Bhattacharya S.S."/>
            <person name="Shirouzu T."/>
            <person name="Yoshinaga Y."/>
            <person name="Martin F.M."/>
            <person name="Grigoriev I.V."/>
            <person name="Hibbett D.S."/>
        </authorList>
    </citation>
    <scope>NUCLEOTIDE SEQUENCE [LARGE SCALE GENOMIC DNA]</scope>
    <source>
        <strain evidence="2 3">CBS 109695</strain>
    </source>
</reference>
<dbReference type="AlphaFoldDB" id="A0A166NDM7"/>
<organism evidence="2 3">
    <name type="scientific">Athelia psychrophila</name>
    <dbReference type="NCBI Taxonomy" id="1759441"/>
    <lineage>
        <taxon>Eukaryota</taxon>
        <taxon>Fungi</taxon>
        <taxon>Dikarya</taxon>
        <taxon>Basidiomycota</taxon>
        <taxon>Agaricomycotina</taxon>
        <taxon>Agaricomycetes</taxon>
        <taxon>Agaricomycetidae</taxon>
        <taxon>Atheliales</taxon>
        <taxon>Atheliaceae</taxon>
        <taxon>Athelia</taxon>
    </lineage>
</organism>
<proteinExistence type="predicted"/>
<evidence type="ECO:0000313" key="3">
    <source>
        <dbReference type="Proteomes" id="UP000076532"/>
    </source>
</evidence>
<feature type="compositionally biased region" description="Acidic residues" evidence="1">
    <location>
        <begin position="69"/>
        <end position="84"/>
    </location>
</feature>
<feature type="region of interest" description="Disordered" evidence="1">
    <location>
        <begin position="32"/>
        <end position="111"/>
    </location>
</feature>
<gene>
    <name evidence="2" type="ORF">FIBSPDRAFT_950925</name>
</gene>
<evidence type="ECO:0000313" key="2">
    <source>
        <dbReference type="EMBL" id="KZP24898.1"/>
    </source>
</evidence>
<sequence length="268" mass="29656">MFEAQPGTALDEQQKALEAAAMLLRTVSALSEEEAEDVLEEGVNNDKGPTEEEEPQAGEEDRESPQGGDQDEDESKDIEQEDSGEERNGVDDGDDDELPRGGWDAPGRLRGQKTRRAGGLLDVITLGCVLEFTTALGSDRYGNDYDPSSDSVASDLEQENLARTWFRVIMKTFTSRFFTVIEGTIVHTLYIWESILVGFAAAVVRHMKSKQKVVEQVHKRGLKEVAAALSLHLELDHLHLVNRTSTWHGSTGLVSLVRPCQRGTEHHT</sequence>
<dbReference type="EMBL" id="KV417524">
    <property type="protein sequence ID" value="KZP24898.1"/>
    <property type="molecule type" value="Genomic_DNA"/>
</dbReference>